<evidence type="ECO:0000256" key="6">
    <source>
        <dbReference type="ARBA" id="ARBA00023273"/>
    </source>
</evidence>
<reference evidence="7 8" key="1">
    <citation type="journal article" date="2015" name="Nat. Commun.">
        <title>Outbred genome sequencing and CRISPR/Cas9 gene editing in butterflies.</title>
        <authorList>
            <person name="Li X."/>
            <person name="Fan D."/>
            <person name="Zhang W."/>
            <person name="Liu G."/>
            <person name="Zhang L."/>
            <person name="Zhao L."/>
            <person name="Fang X."/>
            <person name="Chen L."/>
            <person name="Dong Y."/>
            <person name="Chen Y."/>
            <person name="Ding Y."/>
            <person name="Zhao R."/>
            <person name="Feng M."/>
            <person name="Zhu Y."/>
            <person name="Feng Y."/>
            <person name="Jiang X."/>
            <person name="Zhu D."/>
            <person name="Xiang H."/>
            <person name="Feng X."/>
            <person name="Li S."/>
            <person name="Wang J."/>
            <person name="Zhang G."/>
            <person name="Kronforst M.R."/>
            <person name="Wang W."/>
        </authorList>
    </citation>
    <scope>NUCLEOTIDE SEQUENCE [LARGE SCALE GENOMIC DNA]</scope>
    <source>
        <strain evidence="7">Ya'a_city_454_Pm</strain>
        <tissue evidence="7">Whole body</tissue>
    </source>
</reference>
<evidence type="ECO:0000256" key="4">
    <source>
        <dbReference type="ARBA" id="ARBA00022846"/>
    </source>
</evidence>
<protein>
    <recommendedName>
        <fullName evidence="2">MORN repeat-containing protein 5</fullName>
    </recommendedName>
</protein>
<proteinExistence type="predicted"/>
<evidence type="ECO:0000256" key="2">
    <source>
        <dbReference type="ARBA" id="ARBA00016322"/>
    </source>
</evidence>
<evidence type="ECO:0000256" key="3">
    <source>
        <dbReference type="ARBA" id="ARBA00022737"/>
    </source>
</evidence>
<dbReference type="KEGG" id="pmac:106708653"/>
<dbReference type="Proteomes" id="UP000053240">
    <property type="component" value="Unassembled WGS sequence"/>
</dbReference>
<dbReference type="GO" id="GO:0031514">
    <property type="term" value="C:motile cilium"/>
    <property type="evidence" value="ECO:0007669"/>
    <property type="project" value="UniProtKB-SubCell"/>
</dbReference>
<keyword evidence="8" id="KW-1185">Reference proteome</keyword>
<evidence type="ECO:0000256" key="5">
    <source>
        <dbReference type="ARBA" id="ARBA00023069"/>
    </source>
</evidence>
<dbReference type="EMBL" id="KQ460205">
    <property type="protein sequence ID" value="KPJ17149.1"/>
    <property type="molecule type" value="Genomic_DNA"/>
</dbReference>
<dbReference type="STRING" id="76193.A0A194RI84"/>
<dbReference type="InParanoid" id="A0A194RI84"/>
<dbReference type="SUPFAM" id="SSF82185">
    <property type="entry name" value="Histone H3 K4-specific methyltransferase SET7/9 N-terminal domain"/>
    <property type="match status" value="1"/>
</dbReference>
<name>A0A194RI84_PAPMA</name>
<keyword evidence="4" id="KW-0282">Flagellum</keyword>
<dbReference type="PANTHER" id="PTHR46437:SF1">
    <property type="entry name" value="MORN REPEAT-CONTAINING PROTEIN 5"/>
    <property type="match status" value="1"/>
</dbReference>
<evidence type="ECO:0000256" key="1">
    <source>
        <dbReference type="ARBA" id="ARBA00004230"/>
    </source>
</evidence>
<evidence type="ECO:0000313" key="7">
    <source>
        <dbReference type="EMBL" id="KPJ17149.1"/>
    </source>
</evidence>
<dbReference type="InterPro" id="IPR003409">
    <property type="entry name" value="MORN"/>
</dbReference>
<sequence length="296" mass="33931">MSSDKGRGSSVTEEKRPSQWEELMRKFIEEHKVECKAVSVDIPRVTRSAKEFPTGSRYEGTWDVLGMSGYGLYTFPNGVIYEGEFEDGMFHGRGELRYPCGAVLYGKWTRGVLGEKTLAFADGLEYDEDIWPYCIMPDRRFTIEHNKGLKPAGESYTTPDQPPREIPKGFYDTGDGFYDPETKVVYKADDPTSIVRYPCELEQKWILENCRTNPESTIGPREDLYEEWVLPMTYVPNMQSSMSMSMASFSYRYSMDYGHDSDSDRYRGHVWFFGGKSLQDITTKPSVRFASASAKE</sequence>
<organism evidence="7 8">
    <name type="scientific">Papilio machaon</name>
    <name type="common">Old World swallowtail butterfly</name>
    <dbReference type="NCBI Taxonomy" id="76193"/>
    <lineage>
        <taxon>Eukaryota</taxon>
        <taxon>Metazoa</taxon>
        <taxon>Ecdysozoa</taxon>
        <taxon>Arthropoda</taxon>
        <taxon>Hexapoda</taxon>
        <taxon>Insecta</taxon>
        <taxon>Pterygota</taxon>
        <taxon>Neoptera</taxon>
        <taxon>Endopterygota</taxon>
        <taxon>Lepidoptera</taxon>
        <taxon>Glossata</taxon>
        <taxon>Ditrysia</taxon>
        <taxon>Papilionoidea</taxon>
        <taxon>Papilionidae</taxon>
        <taxon>Papilioninae</taxon>
        <taxon>Papilio</taxon>
    </lineage>
</organism>
<accession>A0A194RI84</accession>
<dbReference type="AlphaFoldDB" id="A0A194RI84"/>
<evidence type="ECO:0000313" key="8">
    <source>
        <dbReference type="Proteomes" id="UP000053240"/>
    </source>
</evidence>
<dbReference type="Gene3D" id="2.20.110.10">
    <property type="entry name" value="Histone H3 K4-specific methyltransferase SET7/9 N-terminal domain"/>
    <property type="match status" value="1"/>
</dbReference>
<dbReference type="SMART" id="SM00698">
    <property type="entry name" value="MORN"/>
    <property type="match status" value="2"/>
</dbReference>
<keyword evidence="6" id="KW-0966">Cell projection</keyword>
<keyword evidence="3" id="KW-0677">Repeat</keyword>
<comment type="subcellular location">
    <subcellularLocation>
        <location evidence="1">Cell projection</location>
        <location evidence="1">Cilium</location>
        <location evidence="1">Flagellum</location>
    </subcellularLocation>
</comment>
<gene>
    <name evidence="7" type="ORF">RR48_14005</name>
</gene>
<dbReference type="InterPro" id="IPR042814">
    <property type="entry name" value="Morn5"/>
</dbReference>
<dbReference type="Pfam" id="PF02493">
    <property type="entry name" value="MORN"/>
    <property type="match status" value="2"/>
</dbReference>
<keyword evidence="5" id="KW-0969">Cilium</keyword>
<dbReference type="PANTHER" id="PTHR46437">
    <property type="entry name" value="MORN REPEAT-CONTAINING PROTEIN 5"/>
    <property type="match status" value="1"/>
</dbReference>